<dbReference type="Proteomes" id="UP001629745">
    <property type="component" value="Unassembled WGS sequence"/>
</dbReference>
<reference evidence="2 3" key="1">
    <citation type="submission" date="2023-11" db="EMBL/GenBank/DDBJ databases">
        <authorList>
            <person name="Val-Calvo J."/>
            <person name="Scortti M."/>
            <person name="Vazquez-Boland J."/>
        </authorList>
    </citation>
    <scope>NUCLEOTIDE SEQUENCE [LARGE SCALE GENOMIC DNA]</scope>
    <source>
        <strain evidence="2 3">PAM 2766</strain>
    </source>
</reference>
<evidence type="ECO:0000313" key="2">
    <source>
        <dbReference type="EMBL" id="MFM1722506.1"/>
    </source>
</evidence>
<feature type="region of interest" description="Disordered" evidence="1">
    <location>
        <begin position="17"/>
        <end position="45"/>
    </location>
</feature>
<evidence type="ECO:0000256" key="1">
    <source>
        <dbReference type="SAM" id="MobiDB-lite"/>
    </source>
</evidence>
<accession>A0ABW9FAD7</accession>
<organism evidence="2 3">
    <name type="scientific">Rhodococcus parequi</name>
    <dbReference type="NCBI Taxonomy" id="3137122"/>
    <lineage>
        <taxon>Bacteria</taxon>
        <taxon>Bacillati</taxon>
        <taxon>Actinomycetota</taxon>
        <taxon>Actinomycetes</taxon>
        <taxon>Mycobacteriales</taxon>
        <taxon>Nocardiaceae</taxon>
        <taxon>Rhodococcus</taxon>
    </lineage>
</organism>
<dbReference type="RefSeq" id="WP_420163057.1">
    <property type="nucleotide sequence ID" value="NZ_JBDLNV010000001.1"/>
</dbReference>
<sequence>MRAEVVEIRSVRRDLLAESADGQRRRTGRHSHSTSNTHVAPASRR</sequence>
<keyword evidence="3" id="KW-1185">Reference proteome</keyword>
<name>A0ABW9FAD7_9NOCA</name>
<dbReference type="EMBL" id="JBDLNV010000001">
    <property type="protein sequence ID" value="MFM1722506.1"/>
    <property type="molecule type" value="Genomic_DNA"/>
</dbReference>
<protein>
    <submittedName>
        <fullName evidence="2">Uncharacterized protein</fullName>
    </submittedName>
</protein>
<comment type="caution">
    <text evidence="2">The sequence shown here is derived from an EMBL/GenBank/DDBJ whole genome shotgun (WGS) entry which is preliminary data.</text>
</comment>
<proteinExistence type="predicted"/>
<evidence type="ECO:0000313" key="3">
    <source>
        <dbReference type="Proteomes" id="UP001629745"/>
    </source>
</evidence>
<gene>
    <name evidence="2" type="ORF">ABEU20_001061</name>
</gene>